<accession>A0AA43QS11</accession>
<organism evidence="2 3">
    <name type="scientific">Ramalina farinacea</name>
    <dbReference type="NCBI Taxonomy" id="258253"/>
    <lineage>
        <taxon>Eukaryota</taxon>
        <taxon>Fungi</taxon>
        <taxon>Dikarya</taxon>
        <taxon>Ascomycota</taxon>
        <taxon>Pezizomycotina</taxon>
        <taxon>Lecanoromycetes</taxon>
        <taxon>OSLEUM clade</taxon>
        <taxon>Lecanoromycetidae</taxon>
        <taxon>Lecanorales</taxon>
        <taxon>Lecanorineae</taxon>
        <taxon>Ramalinaceae</taxon>
        <taxon>Ramalina</taxon>
    </lineage>
</organism>
<dbReference type="Proteomes" id="UP001161017">
    <property type="component" value="Unassembled WGS sequence"/>
</dbReference>
<feature type="compositionally biased region" description="Polar residues" evidence="1">
    <location>
        <begin position="115"/>
        <end position="132"/>
    </location>
</feature>
<feature type="region of interest" description="Disordered" evidence="1">
    <location>
        <begin position="114"/>
        <end position="209"/>
    </location>
</feature>
<evidence type="ECO:0000313" key="3">
    <source>
        <dbReference type="Proteomes" id="UP001161017"/>
    </source>
</evidence>
<comment type="caution">
    <text evidence="2">The sequence shown here is derived from an EMBL/GenBank/DDBJ whole genome shotgun (WGS) entry which is preliminary data.</text>
</comment>
<dbReference type="EMBL" id="JAPUFD010000015">
    <property type="protein sequence ID" value="MDI1491530.1"/>
    <property type="molecule type" value="Genomic_DNA"/>
</dbReference>
<dbReference type="AlphaFoldDB" id="A0AA43QS11"/>
<reference evidence="2" key="1">
    <citation type="journal article" date="2023" name="Genome Biol. Evol.">
        <title>First Whole Genome Sequence and Flow Cytometry Genome Size Data for the Lichen-Forming Fungus Ramalina farinacea (Ascomycota).</title>
        <authorList>
            <person name="Llewellyn T."/>
            <person name="Mian S."/>
            <person name="Hill R."/>
            <person name="Leitch I.J."/>
            <person name="Gaya E."/>
        </authorList>
    </citation>
    <scope>NUCLEOTIDE SEQUENCE</scope>
    <source>
        <strain evidence="2">LIQ254RAFAR</strain>
    </source>
</reference>
<sequence>MHATNIQPIVRRITTNHKAAFAGLAPRFLEGACSRADSGRGTSAGDVHQHNDDFGVRSNGTVGRYFSTDVPAIYRIEQNLHYIPPEKGNQLRYQLEQMASDNVAWDLTRDKPRLSDSSAVEKQSMPSASTSYPGGPAPIGINPFTHVGRQSSTSRAPRDNRPAPLGDYVSNSAYSSSGEICGWCKDHPPSDTDPSWEQEYFGPLNGGKP</sequence>
<evidence type="ECO:0000313" key="2">
    <source>
        <dbReference type="EMBL" id="MDI1491530.1"/>
    </source>
</evidence>
<keyword evidence="3" id="KW-1185">Reference proteome</keyword>
<feature type="compositionally biased region" description="Polar residues" evidence="1">
    <location>
        <begin position="169"/>
        <end position="178"/>
    </location>
</feature>
<protein>
    <submittedName>
        <fullName evidence="2">Uncharacterized protein</fullName>
    </submittedName>
</protein>
<evidence type="ECO:0000256" key="1">
    <source>
        <dbReference type="SAM" id="MobiDB-lite"/>
    </source>
</evidence>
<name>A0AA43QS11_9LECA</name>
<gene>
    <name evidence="2" type="ORF">OHK93_002739</name>
</gene>
<proteinExistence type="predicted"/>